<evidence type="ECO:0000256" key="3">
    <source>
        <dbReference type="ARBA" id="ARBA00023002"/>
    </source>
</evidence>
<reference evidence="5 6" key="1">
    <citation type="submission" date="2020-07" db="EMBL/GenBank/DDBJ databases">
        <title>Genomic Encyclopedia of Type Strains, Phase IV (KMG-V): Genome sequencing to study the core and pangenomes of soil and plant-associated prokaryotes.</title>
        <authorList>
            <person name="Whitman W."/>
        </authorList>
    </citation>
    <scope>NUCLEOTIDE SEQUENCE [LARGE SCALE GENOMIC DNA]</scope>
    <source>
        <strain evidence="5 6">AN3</strain>
    </source>
</reference>
<accession>A0A839ETG5</accession>
<dbReference type="Gene3D" id="1.10.45.10">
    <property type="entry name" value="Vanillyl-alcohol Oxidase, Chain A, domain 4"/>
    <property type="match status" value="1"/>
</dbReference>
<evidence type="ECO:0000256" key="2">
    <source>
        <dbReference type="ARBA" id="ARBA00022827"/>
    </source>
</evidence>
<dbReference type="Pfam" id="PF04030">
    <property type="entry name" value="ALO"/>
    <property type="match status" value="1"/>
</dbReference>
<dbReference type="EMBL" id="JACGXN010000008">
    <property type="protein sequence ID" value="MBA8880656.1"/>
    <property type="molecule type" value="Genomic_DNA"/>
</dbReference>
<dbReference type="AlphaFoldDB" id="A0A839ETG5"/>
<dbReference type="InterPro" id="IPR006094">
    <property type="entry name" value="Oxid_FAD_bind_N"/>
</dbReference>
<comment type="caution">
    <text evidence="5">The sequence shown here is derived from an EMBL/GenBank/DDBJ whole genome shotgun (WGS) entry which is preliminary data.</text>
</comment>
<dbReference type="InterPro" id="IPR007173">
    <property type="entry name" value="ALO_C"/>
</dbReference>
<feature type="domain" description="FAD-binding PCMH-type" evidence="4">
    <location>
        <begin position="16"/>
        <end position="183"/>
    </location>
</feature>
<evidence type="ECO:0000259" key="4">
    <source>
        <dbReference type="PROSITE" id="PS51387"/>
    </source>
</evidence>
<dbReference type="SUPFAM" id="SSF56176">
    <property type="entry name" value="FAD-binding/transporter-associated domain-like"/>
    <property type="match status" value="1"/>
</dbReference>
<dbReference type="Pfam" id="PF01565">
    <property type="entry name" value="FAD_binding_4"/>
    <property type="match status" value="1"/>
</dbReference>
<proteinExistence type="predicted"/>
<dbReference type="Gene3D" id="3.30.465.10">
    <property type="match status" value="1"/>
</dbReference>
<keyword evidence="1" id="KW-0285">Flavoprotein</keyword>
<keyword evidence="3" id="KW-0560">Oxidoreductase</keyword>
<dbReference type="PANTHER" id="PTHR43762">
    <property type="entry name" value="L-GULONOLACTONE OXIDASE"/>
    <property type="match status" value="1"/>
</dbReference>
<name>A0A839ETG5_9HYPH</name>
<dbReference type="InterPro" id="IPR016169">
    <property type="entry name" value="FAD-bd_PCMH_sub2"/>
</dbReference>
<dbReference type="InterPro" id="IPR010031">
    <property type="entry name" value="FAD_lactone_oxidase-like"/>
</dbReference>
<organism evidence="5 6">
    <name type="scientific">Phyllobacterium myrsinacearum</name>
    <dbReference type="NCBI Taxonomy" id="28101"/>
    <lineage>
        <taxon>Bacteria</taxon>
        <taxon>Pseudomonadati</taxon>
        <taxon>Pseudomonadota</taxon>
        <taxon>Alphaproteobacteria</taxon>
        <taxon>Hyphomicrobiales</taxon>
        <taxon>Phyllobacteriaceae</taxon>
        <taxon>Phyllobacterium</taxon>
    </lineage>
</organism>
<dbReference type="RefSeq" id="WP_210278220.1">
    <property type="nucleotide sequence ID" value="NZ_JACGXN010000008.1"/>
</dbReference>
<dbReference type="Gene3D" id="3.30.70.2520">
    <property type="match status" value="1"/>
</dbReference>
<dbReference type="InterPro" id="IPR016166">
    <property type="entry name" value="FAD-bd_PCMH"/>
</dbReference>
<dbReference type="InterPro" id="IPR016171">
    <property type="entry name" value="Vanillyl_alc_oxidase_C-sub2"/>
</dbReference>
<dbReference type="NCBIfam" id="TIGR01679">
    <property type="entry name" value="bact_FAD_ox"/>
    <property type="match status" value="1"/>
</dbReference>
<evidence type="ECO:0000256" key="1">
    <source>
        <dbReference type="ARBA" id="ARBA00022630"/>
    </source>
</evidence>
<keyword evidence="6" id="KW-1185">Reference proteome</keyword>
<dbReference type="InterPro" id="IPR016167">
    <property type="entry name" value="FAD-bd_PCMH_sub1"/>
</dbReference>
<gene>
    <name evidence="5" type="ORF">FHW16_004379</name>
</gene>
<dbReference type="GO" id="GO:0016020">
    <property type="term" value="C:membrane"/>
    <property type="evidence" value="ECO:0007669"/>
    <property type="project" value="InterPro"/>
</dbReference>
<dbReference type="PIRSF" id="PIRSF000136">
    <property type="entry name" value="LGO_GLO"/>
    <property type="match status" value="1"/>
</dbReference>
<dbReference type="PROSITE" id="PS51387">
    <property type="entry name" value="FAD_PCMH"/>
    <property type="match status" value="1"/>
</dbReference>
<evidence type="ECO:0000313" key="6">
    <source>
        <dbReference type="Proteomes" id="UP000549052"/>
    </source>
</evidence>
<protein>
    <submittedName>
        <fullName evidence="5">FAD-linked oxidoreductase</fullName>
    </submittedName>
</protein>
<dbReference type="Proteomes" id="UP000549052">
    <property type="component" value="Unassembled WGS sequence"/>
</dbReference>
<dbReference type="GO" id="GO:0003885">
    <property type="term" value="F:D-arabinono-1,4-lactone oxidase activity"/>
    <property type="evidence" value="ECO:0007669"/>
    <property type="project" value="InterPro"/>
</dbReference>
<dbReference type="Gene3D" id="3.30.43.10">
    <property type="entry name" value="Uridine Diphospho-n-acetylenolpyruvylglucosamine Reductase, domain 2"/>
    <property type="match status" value="1"/>
</dbReference>
<dbReference type="GO" id="GO:0071949">
    <property type="term" value="F:FAD binding"/>
    <property type="evidence" value="ECO:0007669"/>
    <property type="project" value="InterPro"/>
</dbReference>
<dbReference type="InterPro" id="IPR036318">
    <property type="entry name" value="FAD-bd_PCMH-like_sf"/>
</dbReference>
<sequence length="430" mass="47942">MNIAIGNDWQNWSGSVTAQPQLISHPKHLDQLSTTIKSAPGPIRIAGTGHSFTPLVKSQGTILSLDYFSGIVSHDSDKLQARIGAGTKIGALTRLLYDINQALPNMGDIDKQAFGGGLGTATHGSGVTLGAYHTQLTAMQIVDGQGKIREFDRATDSDAMDAMGASLGAFGAITEVTIQNMANYRLRRRRWAEPVKDVLDQFDKRMAAHRSAEFYYIPFSGQALFLASDITEAPAGTRPPTEDDDALGTLRKLRTCLQRFPWLRRKLIGSAIARLPKEDYVGEWLNVYASERNVKFNEMEYHLPFEEGAAVLHQIIRLLEEKFPHVYFPIEVRVVAPDNIWLSPFYKRASCSIAIHHDAREDPQPYFKAAETIFRAHGGRPHWGKMHNLKAKELSALYPRWADAMAVRRDMDPGNRFVSPYLADLLGIDL</sequence>
<dbReference type="PANTHER" id="PTHR43762:SF1">
    <property type="entry name" value="D-ARABINONO-1,4-LACTONE OXIDASE"/>
    <property type="match status" value="1"/>
</dbReference>
<evidence type="ECO:0000313" key="5">
    <source>
        <dbReference type="EMBL" id="MBA8880656.1"/>
    </source>
</evidence>
<keyword evidence="2" id="KW-0274">FAD</keyword>